<evidence type="ECO:0000256" key="2">
    <source>
        <dbReference type="SAM" id="Phobius"/>
    </source>
</evidence>
<keyword evidence="4" id="KW-1185">Reference proteome</keyword>
<sequence>MPKIKYSEAAMSSLSMVSYMISVNVLALRITNTICNEMKMLSNPMVFPYGFSPEMHFEFTGQVRSAELHGVLIYVRAVARVGPDTVSSQRRFERLDSNDGEKHPKDTENHSGI</sequence>
<dbReference type="EMBL" id="JAEUBD010000146">
    <property type="protein sequence ID" value="KAH3676909.1"/>
    <property type="molecule type" value="Genomic_DNA"/>
</dbReference>
<accession>A0A9P8TFI3</accession>
<organism evidence="3 4">
    <name type="scientific">Ogataea polymorpha</name>
    <dbReference type="NCBI Taxonomy" id="460523"/>
    <lineage>
        <taxon>Eukaryota</taxon>
        <taxon>Fungi</taxon>
        <taxon>Dikarya</taxon>
        <taxon>Ascomycota</taxon>
        <taxon>Saccharomycotina</taxon>
        <taxon>Pichiomycetes</taxon>
        <taxon>Pichiales</taxon>
        <taxon>Pichiaceae</taxon>
        <taxon>Ogataea</taxon>
    </lineage>
</organism>
<evidence type="ECO:0000313" key="4">
    <source>
        <dbReference type="Proteomes" id="UP000788993"/>
    </source>
</evidence>
<gene>
    <name evidence="3" type="ORF">OGATHE_001399</name>
</gene>
<name>A0A9P8TFI3_9ASCO</name>
<proteinExistence type="predicted"/>
<reference evidence="3" key="1">
    <citation type="journal article" date="2021" name="Open Biol.">
        <title>Shared evolutionary footprints suggest mitochondrial oxidative damage underlies multiple complex I losses in fungi.</title>
        <authorList>
            <person name="Schikora-Tamarit M.A."/>
            <person name="Marcet-Houben M."/>
            <person name="Nosek J."/>
            <person name="Gabaldon T."/>
        </authorList>
    </citation>
    <scope>NUCLEOTIDE SEQUENCE</scope>
    <source>
        <strain evidence="3">NCAIM Y.01608</strain>
    </source>
</reference>
<feature type="region of interest" description="Disordered" evidence="1">
    <location>
        <begin position="89"/>
        <end position="113"/>
    </location>
</feature>
<feature type="transmembrane region" description="Helical" evidence="2">
    <location>
        <begin position="12"/>
        <end position="31"/>
    </location>
</feature>
<dbReference type="AlphaFoldDB" id="A0A9P8TFI3"/>
<keyword evidence="2" id="KW-0812">Transmembrane</keyword>
<keyword evidence="2" id="KW-0472">Membrane</keyword>
<comment type="caution">
    <text evidence="3">The sequence shown here is derived from an EMBL/GenBank/DDBJ whole genome shotgun (WGS) entry which is preliminary data.</text>
</comment>
<protein>
    <submittedName>
        <fullName evidence="3">Uncharacterized protein</fullName>
    </submittedName>
</protein>
<feature type="compositionally biased region" description="Basic and acidic residues" evidence="1">
    <location>
        <begin position="90"/>
        <end position="113"/>
    </location>
</feature>
<evidence type="ECO:0000256" key="1">
    <source>
        <dbReference type="SAM" id="MobiDB-lite"/>
    </source>
</evidence>
<evidence type="ECO:0000313" key="3">
    <source>
        <dbReference type="EMBL" id="KAH3676909.1"/>
    </source>
</evidence>
<dbReference type="Proteomes" id="UP000788993">
    <property type="component" value="Unassembled WGS sequence"/>
</dbReference>
<reference evidence="3" key="2">
    <citation type="submission" date="2021-01" db="EMBL/GenBank/DDBJ databases">
        <authorList>
            <person name="Schikora-Tamarit M.A."/>
        </authorList>
    </citation>
    <scope>NUCLEOTIDE SEQUENCE</scope>
    <source>
        <strain evidence="3">NCAIM Y.01608</strain>
    </source>
</reference>
<keyword evidence="2" id="KW-1133">Transmembrane helix</keyword>